<proteinExistence type="predicted"/>
<feature type="transmembrane region" description="Helical" evidence="1">
    <location>
        <begin position="183"/>
        <end position="200"/>
    </location>
</feature>
<dbReference type="AlphaFoldDB" id="A0A370HMV3"/>
<keyword evidence="4" id="KW-1185">Reference proteome</keyword>
<feature type="transmembrane region" description="Helical" evidence="1">
    <location>
        <begin position="86"/>
        <end position="107"/>
    </location>
</feature>
<feature type="signal peptide" evidence="2">
    <location>
        <begin position="1"/>
        <end position="22"/>
    </location>
</feature>
<dbReference type="RefSeq" id="WP_114769629.1">
    <property type="nucleotide sequence ID" value="NZ_QQBB01000003.1"/>
</dbReference>
<gene>
    <name evidence="3" type="ORF">DES45_103162</name>
</gene>
<dbReference type="EMBL" id="QQBB01000003">
    <property type="protein sequence ID" value="RDI59906.1"/>
    <property type="molecule type" value="Genomic_DNA"/>
</dbReference>
<evidence type="ECO:0000256" key="1">
    <source>
        <dbReference type="SAM" id="Phobius"/>
    </source>
</evidence>
<keyword evidence="1" id="KW-1133">Transmembrane helix</keyword>
<evidence type="ECO:0000313" key="4">
    <source>
        <dbReference type="Proteomes" id="UP000254925"/>
    </source>
</evidence>
<organism evidence="3 4">
    <name type="scientific">Microvirga subterranea</name>
    <dbReference type="NCBI Taxonomy" id="186651"/>
    <lineage>
        <taxon>Bacteria</taxon>
        <taxon>Pseudomonadati</taxon>
        <taxon>Pseudomonadota</taxon>
        <taxon>Alphaproteobacteria</taxon>
        <taxon>Hyphomicrobiales</taxon>
        <taxon>Methylobacteriaceae</taxon>
        <taxon>Microvirga</taxon>
    </lineage>
</organism>
<keyword evidence="1" id="KW-0472">Membrane</keyword>
<feature type="transmembrane region" description="Helical" evidence="1">
    <location>
        <begin position="52"/>
        <end position="74"/>
    </location>
</feature>
<accession>A0A370HMV3</accession>
<evidence type="ECO:0000313" key="3">
    <source>
        <dbReference type="EMBL" id="RDI59906.1"/>
    </source>
</evidence>
<keyword evidence="1" id="KW-0812">Transmembrane</keyword>
<feature type="transmembrane region" description="Helical" evidence="1">
    <location>
        <begin position="119"/>
        <end position="138"/>
    </location>
</feature>
<name>A0A370HMV3_9HYPH</name>
<sequence length="236" mass="24989">MNKSTFVICCVAAINAALLALALFLSSRTGIDPSSFYGDPNAVARQSFAMGFLSNTGAIAWISAASISLFSWWLRRSFAADDRDSWSLLLFGLLTAWLGLDDLLMFHDGLADHLGISQLAFVSVDAVMAMAWVATALLSPSRFGSNSLLLILAVAGLGGSLVIDQSIDAELLYFPGASLIEDVVKLTGIMFWAAYALNLSHGHVAALLRREAQVAPGPAQAATPEIVGVRSADALR</sequence>
<reference evidence="3 4" key="1">
    <citation type="submission" date="2018-07" db="EMBL/GenBank/DDBJ databases">
        <title>Genomic Encyclopedia of Type Strains, Phase IV (KMG-IV): sequencing the most valuable type-strain genomes for metagenomic binning, comparative biology and taxonomic classification.</title>
        <authorList>
            <person name="Goeker M."/>
        </authorList>
    </citation>
    <scope>NUCLEOTIDE SEQUENCE [LARGE SCALE GENOMIC DNA]</scope>
    <source>
        <strain evidence="3 4">DSM 14364</strain>
    </source>
</reference>
<dbReference type="Proteomes" id="UP000254925">
    <property type="component" value="Unassembled WGS sequence"/>
</dbReference>
<comment type="caution">
    <text evidence="3">The sequence shown here is derived from an EMBL/GenBank/DDBJ whole genome shotgun (WGS) entry which is preliminary data.</text>
</comment>
<protein>
    <recommendedName>
        <fullName evidence="5">Oxidase</fullName>
    </recommendedName>
</protein>
<feature type="chain" id="PRO_5016760699" description="Oxidase" evidence="2">
    <location>
        <begin position="23"/>
        <end position="236"/>
    </location>
</feature>
<feature type="transmembrane region" description="Helical" evidence="1">
    <location>
        <begin position="145"/>
        <end position="163"/>
    </location>
</feature>
<evidence type="ECO:0000256" key="2">
    <source>
        <dbReference type="SAM" id="SignalP"/>
    </source>
</evidence>
<evidence type="ECO:0008006" key="5">
    <source>
        <dbReference type="Google" id="ProtNLM"/>
    </source>
</evidence>
<keyword evidence="2" id="KW-0732">Signal</keyword>